<dbReference type="RefSeq" id="WP_169347741.1">
    <property type="nucleotide sequence ID" value="NZ_JABBJJ010000138.1"/>
</dbReference>
<evidence type="ECO:0000313" key="4">
    <source>
        <dbReference type="EMBL" id="NMO18474.1"/>
    </source>
</evidence>
<evidence type="ECO:0000256" key="2">
    <source>
        <dbReference type="SAM" id="MobiDB-lite"/>
    </source>
</evidence>
<dbReference type="InterPro" id="IPR016084">
    <property type="entry name" value="Haem_Oase-like_multi-hlx"/>
</dbReference>
<dbReference type="SUPFAM" id="SSF51182">
    <property type="entry name" value="RmlC-like cupins"/>
    <property type="match status" value="1"/>
</dbReference>
<dbReference type="SUPFAM" id="SSF48613">
    <property type="entry name" value="Heme oxygenase-like"/>
    <property type="match status" value="1"/>
</dbReference>
<dbReference type="InterPro" id="IPR013096">
    <property type="entry name" value="Cupin_2"/>
</dbReference>
<gene>
    <name evidence="4" type="ORF">HG543_26955</name>
</gene>
<feature type="domain" description="Cupin type-2" evidence="3">
    <location>
        <begin position="348"/>
        <end position="410"/>
    </location>
</feature>
<evidence type="ECO:0000313" key="5">
    <source>
        <dbReference type="Proteomes" id="UP000518300"/>
    </source>
</evidence>
<feature type="compositionally biased region" description="Basic and acidic residues" evidence="2">
    <location>
        <begin position="290"/>
        <end position="299"/>
    </location>
</feature>
<sequence length="435" mass="48506">MISKHTSEVAAPRSSEPSAREFIEGLEREVHAHRAVNHPYLRALASGQLPDPVGALRDYAHQYFAYSTNFQRYLTATISQLDGPEHRKVLLANLLEEAHGVSPDEADLMRRHGIELEWVENVPHPVLYRRYLDALGMDEAWLRAHPFCDEAVLWSQLFLQCCTSMGPAAAVGAMGIGTELIVRIVYTPILEAIQKYMDVSPRDRVFFDLHQKIDDEHGEVLLKIAEELAEDLEQRPRLRAGALMALTLRASFYDSLLWRAQSMARVPRLRVAQGPVADGATGGGSAGFVDTHRNRDSLEPRPVEHELGTLVHRQVGREGAAEDFSRSRGHPVYEVSLPARALSFSIGELAPGQATSNHRHAYESLIYILQGSGWTLIEGRRVEWSAGDALYVPPWNWHQHVASDEKAVYLTGTNLPLLNSLGQTVLRQEQGTGKA</sequence>
<dbReference type="GO" id="GO:0016491">
    <property type="term" value="F:oxidoreductase activity"/>
    <property type="evidence" value="ECO:0007669"/>
    <property type="project" value="UniProtKB-KW"/>
</dbReference>
<name>A0A848LLI5_9BACT</name>
<keyword evidence="1" id="KW-0560">Oxidoreductase</keyword>
<dbReference type="SMART" id="SM01236">
    <property type="entry name" value="Haem_oxygenase_2"/>
    <property type="match status" value="1"/>
</dbReference>
<dbReference type="PANTHER" id="PTHR40279:SF3">
    <property type="entry name" value="4-AMINOBENZOATE SYNTHASE"/>
    <property type="match status" value="1"/>
</dbReference>
<dbReference type="InterPro" id="IPR014710">
    <property type="entry name" value="RmlC-like_jellyroll"/>
</dbReference>
<feature type="region of interest" description="Disordered" evidence="2">
    <location>
        <begin position="275"/>
        <end position="299"/>
    </location>
</feature>
<dbReference type="EMBL" id="JABBJJ010000138">
    <property type="protein sequence ID" value="NMO18474.1"/>
    <property type="molecule type" value="Genomic_DNA"/>
</dbReference>
<reference evidence="4 5" key="1">
    <citation type="submission" date="2020-04" db="EMBL/GenBank/DDBJ databases">
        <title>Draft genome of Pyxidicoccus fallax type strain.</title>
        <authorList>
            <person name="Whitworth D.E."/>
        </authorList>
    </citation>
    <scope>NUCLEOTIDE SEQUENCE [LARGE SCALE GENOMIC DNA]</scope>
    <source>
        <strain evidence="4 5">DSM 14698</strain>
    </source>
</reference>
<comment type="caution">
    <text evidence="4">The sequence shown here is derived from an EMBL/GenBank/DDBJ whole genome shotgun (WGS) entry which is preliminary data.</text>
</comment>
<dbReference type="Pfam" id="PF14518">
    <property type="entry name" value="Haem_oxygenas_2"/>
    <property type="match status" value="1"/>
</dbReference>
<dbReference type="InterPro" id="IPR039068">
    <property type="entry name" value="PqqC-like"/>
</dbReference>
<accession>A0A848LLI5</accession>
<evidence type="ECO:0000256" key="1">
    <source>
        <dbReference type="ARBA" id="ARBA00023002"/>
    </source>
</evidence>
<dbReference type="Gene3D" id="1.20.910.10">
    <property type="entry name" value="Heme oxygenase-like"/>
    <property type="match status" value="1"/>
</dbReference>
<evidence type="ECO:0000259" key="3">
    <source>
        <dbReference type="Pfam" id="PF07883"/>
    </source>
</evidence>
<dbReference type="AlphaFoldDB" id="A0A848LLI5"/>
<dbReference type="Gene3D" id="2.60.120.10">
    <property type="entry name" value="Jelly Rolls"/>
    <property type="match status" value="1"/>
</dbReference>
<keyword evidence="5" id="KW-1185">Reference proteome</keyword>
<proteinExistence type="predicted"/>
<organism evidence="4 5">
    <name type="scientific">Pyxidicoccus fallax</name>
    <dbReference type="NCBI Taxonomy" id="394095"/>
    <lineage>
        <taxon>Bacteria</taxon>
        <taxon>Pseudomonadati</taxon>
        <taxon>Myxococcota</taxon>
        <taxon>Myxococcia</taxon>
        <taxon>Myxococcales</taxon>
        <taxon>Cystobacterineae</taxon>
        <taxon>Myxococcaceae</taxon>
        <taxon>Pyxidicoccus</taxon>
    </lineage>
</organism>
<dbReference type="Pfam" id="PF07883">
    <property type="entry name" value="Cupin_2"/>
    <property type="match status" value="1"/>
</dbReference>
<dbReference type="Proteomes" id="UP000518300">
    <property type="component" value="Unassembled WGS sequence"/>
</dbReference>
<dbReference type="PANTHER" id="PTHR40279">
    <property type="entry name" value="PQQC-LIKE PROTEIN"/>
    <property type="match status" value="1"/>
</dbReference>
<dbReference type="InterPro" id="IPR011051">
    <property type="entry name" value="RmlC_Cupin_sf"/>
</dbReference>
<protein>
    <submittedName>
        <fullName evidence="4">Cupin domain-containing protein</fullName>
    </submittedName>
</protein>